<feature type="region of interest" description="Disordered" evidence="1">
    <location>
        <begin position="191"/>
        <end position="261"/>
    </location>
</feature>
<evidence type="ECO:0000313" key="5">
    <source>
        <dbReference type="Proteomes" id="UP001623384"/>
    </source>
</evidence>
<feature type="compositionally biased region" description="Low complexity" evidence="1">
    <location>
        <begin position="191"/>
        <end position="236"/>
    </location>
</feature>
<dbReference type="SUPFAM" id="SSF47240">
    <property type="entry name" value="Ferritin-like"/>
    <property type="match status" value="1"/>
</dbReference>
<accession>A0ABZ2R011</accession>
<dbReference type="RefSeq" id="WP_406633000.1">
    <property type="nucleotide sequence ID" value="NZ_CP148033.1"/>
</dbReference>
<keyword evidence="2" id="KW-1133">Transmembrane helix</keyword>
<feature type="compositionally biased region" description="Gly residues" evidence="1">
    <location>
        <begin position="237"/>
        <end position="255"/>
    </location>
</feature>
<evidence type="ECO:0000256" key="2">
    <source>
        <dbReference type="SAM" id="Phobius"/>
    </source>
</evidence>
<evidence type="ECO:0000259" key="3">
    <source>
        <dbReference type="Pfam" id="PF14530"/>
    </source>
</evidence>
<protein>
    <submittedName>
        <fullName evidence="4">DUF4439 domain-containing protein</fullName>
    </submittedName>
</protein>
<dbReference type="EMBL" id="CP148033">
    <property type="protein sequence ID" value="WXK91785.1"/>
    <property type="molecule type" value="Genomic_DNA"/>
</dbReference>
<gene>
    <name evidence="4" type="ORF">WHH00_11850</name>
</gene>
<keyword evidence="2" id="KW-0812">Transmembrane</keyword>
<feature type="region of interest" description="Disordered" evidence="1">
    <location>
        <begin position="400"/>
        <end position="423"/>
    </location>
</feature>
<evidence type="ECO:0000313" key="4">
    <source>
        <dbReference type="EMBL" id="WXK91785.1"/>
    </source>
</evidence>
<dbReference type="Proteomes" id="UP001623384">
    <property type="component" value="Chromosome"/>
</dbReference>
<keyword evidence="2" id="KW-0472">Membrane</keyword>
<feature type="domain" description="DUF4439" evidence="3">
    <location>
        <begin position="270"/>
        <end position="396"/>
    </location>
</feature>
<sequence length="423" mass="41159">MKEDDPENRPKLRYFRYAVISFTALIVLSLGFSLVPADPPEPGDPPFSEQARAAALQDALDLRAAAGRLSAAAGASGDANPAAAGETVTLLTLQARAFLSPADSYPPHDASASATPLPSGPPSGPSATPEPTTAGLASALSASGVQRLTDAAEADGGMARLLAGAGTAQLLAAENLAAAAGIAPETLPHAGAAAPPVASPSAPAPDATASACPSPFPAPGTTGPGAATEPGAAAGQGAAGQGAAGQGAAGQGAAGRGPAAADTPAGLGLALSAAVAAEQQSTYAYQAALPRLGPVDSQAAEAFLGQHRELAAGAAAYARAACSTPQSQQPGFVLDPDFLAAPGEGLARLELAALPAYGDVIARADGGLRAWAIAALQSAARRAAHWNGVVGPVPGVLLDQDQLPELPASPAPPPAETRGPARP</sequence>
<feature type="transmembrane region" description="Helical" evidence="2">
    <location>
        <begin position="14"/>
        <end position="35"/>
    </location>
</feature>
<dbReference type="Pfam" id="PF14530">
    <property type="entry name" value="DUF4439"/>
    <property type="match status" value="1"/>
</dbReference>
<reference evidence="4 5" key="1">
    <citation type="submission" date="2024-03" db="EMBL/GenBank/DDBJ databases">
        <title>Rhodococcus navarretei sp. nov. and Pseudarthrobacter quantumdoti sp. nov., two new species with the ability to biosynthesize Quantum Dots isolated from soil samples at Union Glacier, Antarctica.</title>
        <authorList>
            <person name="Vargas M."/>
        </authorList>
    </citation>
    <scope>NUCLEOTIDE SEQUENCE [LARGE SCALE GENOMIC DNA]</scope>
    <source>
        <strain evidence="4 5">RC-2-3</strain>
    </source>
</reference>
<keyword evidence="5" id="KW-1185">Reference proteome</keyword>
<evidence type="ECO:0000256" key="1">
    <source>
        <dbReference type="SAM" id="MobiDB-lite"/>
    </source>
</evidence>
<feature type="region of interest" description="Disordered" evidence="1">
    <location>
        <begin position="102"/>
        <end position="134"/>
    </location>
</feature>
<proteinExistence type="predicted"/>
<organism evidence="4 5">
    <name type="scientific">Pseudarthrobacter quantipunctorum</name>
    <dbReference type="NCBI Taxonomy" id="3128980"/>
    <lineage>
        <taxon>Bacteria</taxon>
        <taxon>Bacillati</taxon>
        <taxon>Actinomycetota</taxon>
        <taxon>Actinomycetes</taxon>
        <taxon>Micrococcales</taxon>
        <taxon>Micrococcaceae</taxon>
        <taxon>Pseudarthrobacter</taxon>
    </lineage>
</organism>
<dbReference type="InterPro" id="IPR012347">
    <property type="entry name" value="Ferritin-like"/>
</dbReference>
<dbReference type="InterPro" id="IPR029447">
    <property type="entry name" value="DUF4439"/>
</dbReference>
<dbReference type="Gene3D" id="1.20.1260.10">
    <property type="match status" value="1"/>
</dbReference>
<feature type="compositionally biased region" description="Low complexity" evidence="1">
    <location>
        <begin position="125"/>
        <end position="134"/>
    </location>
</feature>
<name>A0ABZ2R011_9MICC</name>
<dbReference type="InterPro" id="IPR009078">
    <property type="entry name" value="Ferritin-like_SF"/>
</dbReference>